<evidence type="ECO:0000256" key="8">
    <source>
        <dbReference type="SAM" id="MobiDB-lite"/>
    </source>
</evidence>
<dbReference type="GO" id="GO:0016020">
    <property type="term" value="C:membrane"/>
    <property type="evidence" value="ECO:0007669"/>
    <property type="project" value="UniProtKB-SubCell"/>
</dbReference>
<evidence type="ECO:0000256" key="7">
    <source>
        <dbReference type="ARBA" id="ARBA00023136"/>
    </source>
</evidence>
<dbReference type="PANTHER" id="PTHR33228">
    <property type="entry name" value="PROTEIN GLUTAMINE DUMPER 4-RELATED"/>
    <property type="match status" value="1"/>
</dbReference>
<dbReference type="GO" id="GO:0006865">
    <property type="term" value="P:amino acid transport"/>
    <property type="evidence" value="ECO:0007669"/>
    <property type="project" value="UniProtKB-KW"/>
</dbReference>
<keyword evidence="7 9" id="KW-0472">Membrane</keyword>
<feature type="region of interest" description="Disordered" evidence="8">
    <location>
        <begin position="132"/>
        <end position="178"/>
    </location>
</feature>
<sequence length="178" mass="17917">MRPAPTSVSRPSSTSTTSPAAPPPPLAAAAVAASPWHSPVPYLFGGLAAMLGLITLALLILACSAYWKLNNYLGTGREATTSGPGATDGDDDGSKSPAAASPATFADLVAVVMAGEKMPTFLAAPIVRRAHGNSAAATTTGEGSLETKEEEQEGRGKAGEGESGVVADAERGRQLDQV</sequence>
<dbReference type="InterPro" id="IPR040359">
    <property type="entry name" value="GDU"/>
</dbReference>
<protein>
    <recommendedName>
        <fullName evidence="12">GDU1</fullName>
    </recommendedName>
</protein>
<dbReference type="GO" id="GO:0080143">
    <property type="term" value="P:regulation of amino acid export"/>
    <property type="evidence" value="ECO:0007669"/>
    <property type="project" value="InterPro"/>
</dbReference>
<feature type="compositionally biased region" description="Low complexity" evidence="8">
    <location>
        <begin position="1"/>
        <end position="19"/>
    </location>
</feature>
<dbReference type="EMBL" id="CAJGYO010000013">
    <property type="protein sequence ID" value="CAD6265755.1"/>
    <property type="molecule type" value="Genomic_DNA"/>
</dbReference>
<keyword evidence="11" id="KW-1185">Reference proteome</keyword>
<keyword evidence="4 9" id="KW-0812">Transmembrane</keyword>
<evidence type="ECO:0000256" key="5">
    <source>
        <dbReference type="ARBA" id="ARBA00022970"/>
    </source>
</evidence>
<evidence type="ECO:0008006" key="12">
    <source>
        <dbReference type="Google" id="ProtNLM"/>
    </source>
</evidence>
<keyword evidence="5" id="KW-0029">Amino-acid transport</keyword>
<evidence type="ECO:0000256" key="9">
    <source>
        <dbReference type="SAM" id="Phobius"/>
    </source>
</evidence>
<proteinExistence type="inferred from homology"/>
<dbReference type="PANTHER" id="PTHR33228:SF8">
    <property type="entry name" value="OS08G0249200 PROTEIN"/>
    <property type="match status" value="1"/>
</dbReference>
<evidence type="ECO:0000256" key="2">
    <source>
        <dbReference type="ARBA" id="ARBA00009977"/>
    </source>
</evidence>
<dbReference type="AlphaFoldDB" id="A0A811R6N3"/>
<evidence type="ECO:0000256" key="4">
    <source>
        <dbReference type="ARBA" id="ARBA00022692"/>
    </source>
</evidence>
<feature type="region of interest" description="Disordered" evidence="8">
    <location>
        <begin position="1"/>
        <end position="26"/>
    </location>
</feature>
<dbReference type="Proteomes" id="UP000604825">
    <property type="component" value="Unassembled WGS sequence"/>
</dbReference>
<accession>A0A811R6N3</accession>
<feature type="transmembrane region" description="Helical" evidence="9">
    <location>
        <begin position="42"/>
        <end position="67"/>
    </location>
</feature>
<comment type="similarity">
    <text evidence="2">Belongs to the GLUTAMINE DUMPER 1 (TC 9.B.60) family.</text>
</comment>
<evidence type="ECO:0000256" key="6">
    <source>
        <dbReference type="ARBA" id="ARBA00022989"/>
    </source>
</evidence>
<evidence type="ECO:0000313" key="10">
    <source>
        <dbReference type="EMBL" id="CAD6265755.1"/>
    </source>
</evidence>
<comment type="subcellular location">
    <subcellularLocation>
        <location evidence="1">Membrane</location>
        <topology evidence="1">Single-pass membrane protein</topology>
    </subcellularLocation>
</comment>
<keyword evidence="6 9" id="KW-1133">Transmembrane helix</keyword>
<comment type="caution">
    <text evidence="10">The sequence shown here is derived from an EMBL/GenBank/DDBJ whole genome shotgun (WGS) entry which is preliminary data.</text>
</comment>
<feature type="compositionally biased region" description="Basic and acidic residues" evidence="8">
    <location>
        <begin position="168"/>
        <end position="178"/>
    </location>
</feature>
<evidence type="ECO:0000256" key="3">
    <source>
        <dbReference type="ARBA" id="ARBA00022448"/>
    </source>
</evidence>
<name>A0A811R6N3_9POAL</name>
<keyword evidence="3" id="KW-0813">Transport</keyword>
<dbReference type="OrthoDB" id="694014at2759"/>
<evidence type="ECO:0000256" key="1">
    <source>
        <dbReference type="ARBA" id="ARBA00004167"/>
    </source>
</evidence>
<gene>
    <name evidence="10" type="ORF">NCGR_LOCUS49060</name>
</gene>
<feature type="region of interest" description="Disordered" evidence="8">
    <location>
        <begin position="79"/>
        <end position="99"/>
    </location>
</feature>
<reference evidence="10" key="1">
    <citation type="submission" date="2020-10" db="EMBL/GenBank/DDBJ databases">
        <authorList>
            <person name="Han B."/>
            <person name="Lu T."/>
            <person name="Zhao Q."/>
            <person name="Huang X."/>
            <person name="Zhao Y."/>
        </authorList>
    </citation>
    <scope>NUCLEOTIDE SEQUENCE</scope>
</reference>
<evidence type="ECO:0000313" key="11">
    <source>
        <dbReference type="Proteomes" id="UP000604825"/>
    </source>
</evidence>
<organism evidence="10 11">
    <name type="scientific">Miscanthus lutarioriparius</name>
    <dbReference type="NCBI Taxonomy" id="422564"/>
    <lineage>
        <taxon>Eukaryota</taxon>
        <taxon>Viridiplantae</taxon>
        <taxon>Streptophyta</taxon>
        <taxon>Embryophyta</taxon>
        <taxon>Tracheophyta</taxon>
        <taxon>Spermatophyta</taxon>
        <taxon>Magnoliopsida</taxon>
        <taxon>Liliopsida</taxon>
        <taxon>Poales</taxon>
        <taxon>Poaceae</taxon>
        <taxon>PACMAD clade</taxon>
        <taxon>Panicoideae</taxon>
        <taxon>Andropogonodae</taxon>
        <taxon>Andropogoneae</taxon>
        <taxon>Saccharinae</taxon>
        <taxon>Miscanthus</taxon>
    </lineage>
</organism>